<dbReference type="EMBL" id="CAJVPM010006935">
    <property type="protein sequence ID" value="CAG8540163.1"/>
    <property type="molecule type" value="Genomic_DNA"/>
</dbReference>
<name>A0ACA9LNS4_9GLOM</name>
<reference evidence="1" key="1">
    <citation type="submission" date="2021-06" db="EMBL/GenBank/DDBJ databases">
        <authorList>
            <person name="Kallberg Y."/>
            <person name="Tangrot J."/>
            <person name="Rosling A."/>
        </authorList>
    </citation>
    <scope>NUCLEOTIDE SEQUENCE</scope>
    <source>
        <strain evidence="1">AU212A</strain>
    </source>
</reference>
<gene>
    <name evidence="1" type="ORF">SCALOS_LOCUS4812</name>
</gene>
<proteinExistence type="predicted"/>
<dbReference type="Proteomes" id="UP000789860">
    <property type="component" value="Unassembled WGS sequence"/>
</dbReference>
<feature type="non-terminal residue" evidence="1">
    <location>
        <position position="1"/>
    </location>
</feature>
<evidence type="ECO:0000313" key="1">
    <source>
        <dbReference type="EMBL" id="CAG8540163.1"/>
    </source>
</evidence>
<evidence type="ECO:0000313" key="2">
    <source>
        <dbReference type="Proteomes" id="UP000789860"/>
    </source>
</evidence>
<organism evidence="1 2">
    <name type="scientific">Scutellospora calospora</name>
    <dbReference type="NCBI Taxonomy" id="85575"/>
    <lineage>
        <taxon>Eukaryota</taxon>
        <taxon>Fungi</taxon>
        <taxon>Fungi incertae sedis</taxon>
        <taxon>Mucoromycota</taxon>
        <taxon>Glomeromycotina</taxon>
        <taxon>Glomeromycetes</taxon>
        <taxon>Diversisporales</taxon>
        <taxon>Gigasporaceae</taxon>
        <taxon>Scutellospora</taxon>
    </lineage>
</organism>
<sequence length="314" mass="36232">KYNTIAMPLPLILDKYIVKTSEKLNKNNTKKCPNFATETTPEERKNVFKLINTPTEETTETTSLSSRSSASKIIRSSFSGPMDDYIVRALSPEDTKKFHQLLLQLTVSCGWALHWVNKPEAAELFEFLNPLLKLPDRRLKDEQYAKYKKYYTINDPGETQWNSFYNICSSLIRSQKALQILAIKFEPPIRETLRARAEPKLKPLQMSKLRADIMYNHRLQSQNQIYAYDDIPEQQPNIIEMDSVEQTNPNIEMSTLISRDNSFSEDVELNISSENILSENIFSENISSENIELEESSDDELDELTSTQGRENTN</sequence>
<accession>A0ACA9LNS4</accession>
<comment type="caution">
    <text evidence="1">The sequence shown here is derived from an EMBL/GenBank/DDBJ whole genome shotgun (WGS) entry which is preliminary data.</text>
</comment>
<keyword evidence="2" id="KW-1185">Reference proteome</keyword>
<protein>
    <submittedName>
        <fullName evidence="1">9564_t:CDS:1</fullName>
    </submittedName>
</protein>